<protein>
    <recommendedName>
        <fullName evidence="4">Methyltransferase</fullName>
        <ecNumber evidence="4">2.1.1.-</ecNumber>
    </recommendedName>
</protein>
<dbReference type="EMBL" id="DVNG01000014">
    <property type="protein sequence ID" value="HIU49592.1"/>
    <property type="molecule type" value="Genomic_DNA"/>
</dbReference>
<dbReference type="InterPro" id="IPR029063">
    <property type="entry name" value="SAM-dependent_MTases_sf"/>
</dbReference>
<reference evidence="6" key="2">
    <citation type="journal article" date="2021" name="PeerJ">
        <title>Extensive microbial diversity within the chicken gut microbiome revealed by metagenomics and culture.</title>
        <authorList>
            <person name="Gilroy R."/>
            <person name="Ravi A."/>
            <person name="Getino M."/>
            <person name="Pursley I."/>
            <person name="Horton D.L."/>
            <person name="Alikhan N.F."/>
            <person name="Baker D."/>
            <person name="Gharbi K."/>
            <person name="Hall N."/>
            <person name="Watson M."/>
            <person name="Adriaenssens E.M."/>
            <person name="Foster-Nyarko E."/>
            <person name="Jarju S."/>
            <person name="Secka A."/>
            <person name="Antonio M."/>
            <person name="Oren A."/>
            <person name="Chaudhuri R.R."/>
            <person name="La Ragione R."/>
            <person name="Hildebrand F."/>
            <person name="Pallen M.J."/>
        </authorList>
    </citation>
    <scope>NUCLEOTIDE SEQUENCE</scope>
    <source>
        <strain evidence="6">ChiGjej1B1-1684</strain>
    </source>
</reference>
<dbReference type="Proteomes" id="UP000824118">
    <property type="component" value="Unassembled WGS sequence"/>
</dbReference>
<keyword evidence="2" id="KW-0808">Transferase</keyword>
<dbReference type="Gene3D" id="3.40.50.150">
    <property type="entry name" value="Vaccinia Virus protein VP39"/>
    <property type="match status" value="1"/>
</dbReference>
<dbReference type="EC" id="2.1.1.-" evidence="4"/>
<evidence type="ECO:0000256" key="2">
    <source>
        <dbReference type="ARBA" id="ARBA00022679"/>
    </source>
</evidence>
<proteinExistence type="inferred from homology"/>
<dbReference type="GO" id="GO:0008170">
    <property type="term" value="F:N-methyltransferase activity"/>
    <property type="evidence" value="ECO:0007669"/>
    <property type="project" value="InterPro"/>
</dbReference>
<organism evidence="6 7">
    <name type="scientific">Candidatus Limousia pullorum</name>
    <dbReference type="NCBI Taxonomy" id="2840860"/>
    <lineage>
        <taxon>Bacteria</taxon>
        <taxon>Bacillati</taxon>
        <taxon>Bacillota</taxon>
        <taxon>Clostridia</taxon>
        <taxon>Eubacteriales</taxon>
        <taxon>Oscillospiraceae</taxon>
        <taxon>Oscillospiraceae incertae sedis</taxon>
        <taxon>Candidatus Limousia</taxon>
    </lineage>
</organism>
<gene>
    <name evidence="6" type="ORF">IAD22_01065</name>
</gene>
<dbReference type="Pfam" id="PF01555">
    <property type="entry name" value="N6_N4_Mtase"/>
    <property type="match status" value="1"/>
</dbReference>
<accession>A0A9D1LX57</accession>
<dbReference type="AlphaFoldDB" id="A0A9D1LX57"/>
<dbReference type="SUPFAM" id="SSF53335">
    <property type="entry name" value="S-adenosyl-L-methionine-dependent methyltransferases"/>
    <property type="match status" value="1"/>
</dbReference>
<evidence type="ECO:0000313" key="6">
    <source>
        <dbReference type="EMBL" id="HIU49592.1"/>
    </source>
</evidence>
<sequence length="240" mass="27708">MEEIPDKSIDLILCDLPYGMTDCKWDVVIPLELLWNNYRRIIKDNGAVVLFAAQPFTTKLINSAKDIFRYCWYWHKNAPTGFCFAKYQPMRCMEDICVFYKKAPTYNPQGLIRLDKPKVRKGRRPDGGVYKPGTLQKDTVYTVTNYPRNLLSFPVERGFHPTQKPVALLEYLIRTYTNPGDTVLDTCMGSGSTGVAAMQSGRNFIGMEKENKYFMTAQKRLIAIQMEMKQCQRNQRDRAA</sequence>
<dbReference type="PRINTS" id="PR00508">
    <property type="entry name" value="S21N4MTFRASE"/>
</dbReference>
<dbReference type="InterPro" id="IPR002941">
    <property type="entry name" value="DNA_methylase_N4/N6"/>
</dbReference>
<feature type="domain" description="DNA methylase N-4/N-6" evidence="5">
    <location>
        <begin position="9"/>
        <end position="219"/>
    </location>
</feature>
<evidence type="ECO:0000256" key="3">
    <source>
        <dbReference type="ARBA" id="ARBA00022747"/>
    </source>
</evidence>
<evidence type="ECO:0000256" key="4">
    <source>
        <dbReference type="RuleBase" id="RU362026"/>
    </source>
</evidence>
<dbReference type="GO" id="GO:0009307">
    <property type="term" value="P:DNA restriction-modification system"/>
    <property type="evidence" value="ECO:0007669"/>
    <property type="project" value="UniProtKB-KW"/>
</dbReference>
<evidence type="ECO:0000313" key="7">
    <source>
        <dbReference type="Proteomes" id="UP000824118"/>
    </source>
</evidence>
<evidence type="ECO:0000259" key="5">
    <source>
        <dbReference type="Pfam" id="PF01555"/>
    </source>
</evidence>
<evidence type="ECO:0000256" key="1">
    <source>
        <dbReference type="ARBA" id="ARBA00022603"/>
    </source>
</evidence>
<keyword evidence="1" id="KW-0489">Methyltransferase</keyword>
<comment type="caution">
    <text evidence="6">The sequence shown here is derived from an EMBL/GenBank/DDBJ whole genome shotgun (WGS) entry which is preliminary data.</text>
</comment>
<dbReference type="GO" id="GO:0032259">
    <property type="term" value="P:methylation"/>
    <property type="evidence" value="ECO:0007669"/>
    <property type="project" value="UniProtKB-KW"/>
</dbReference>
<dbReference type="InterPro" id="IPR001091">
    <property type="entry name" value="RM_Methyltransferase"/>
</dbReference>
<dbReference type="GO" id="GO:0003677">
    <property type="term" value="F:DNA binding"/>
    <property type="evidence" value="ECO:0007669"/>
    <property type="project" value="InterPro"/>
</dbReference>
<name>A0A9D1LX57_9FIRM</name>
<comment type="similarity">
    <text evidence="4">Belongs to the N(4)/N(6)-methyltransferase family.</text>
</comment>
<reference evidence="6" key="1">
    <citation type="submission" date="2020-10" db="EMBL/GenBank/DDBJ databases">
        <authorList>
            <person name="Gilroy R."/>
        </authorList>
    </citation>
    <scope>NUCLEOTIDE SEQUENCE</scope>
    <source>
        <strain evidence="6">ChiGjej1B1-1684</strain>
    </source>
</reference>
<keyword evidence="3" id="KW-0680">Restriction system</keyword>